<reference evidence="1 2" key="1">
    <citation type="submission" date="2020-08" db="EMBL/GenBank/DDBJ databases">
        <title>Genome public.</title>
        <authorList>
            <person name="Liu C."/>
            <person name="Sun Q."/>
        </authorList>
    </citation>
    <scope>NUCLEOTIDE SEQUENCE [LARGE SCALE GENOMIC DNA]</scope>
    <source>
        <strain evidence="1 2">NSJ-27</strain>
    </source>
</reference>
<accession>A0ABR7IT37</accession>
<dbReference type="Proteomes" id="UP000649151">
    <property type="component" value="Unassembled WGS sequence"/>
</dbReference>
<dbReference type="RefSeq" id="WP_069987976.1">
    <property type="nucleotide sequence ID" value="NZ_JACOQK010000001.1"/>
</dbReference>
<name>A0ABR7IT37_9CLOT</name>
<dbReference type="EMBL" id="JACOQK010000001">
    <property type="protein sequence ID" value="MBC5788321.1"/>
    <property type="molecule type" value="Genomic_DNA"/>
</dbReference>
<sequence length="69" mass="8462">MENKYEIKITTQDRLLRAWENSMELVRDFEKYSQEIKDDKEVARLFAEYAEEEGVHAAKFRETLYKYQH</sequence>
<evidence type="ECO:0000313" key="1">
    <source>
        <dbReference type="EMBL" id="MBC5788321.1"/>
    </source>
</evidence>
<gene>
    <name evidence="1" type="ORF">H8Z77_09875</name>
</gene>
<organism evidence="1 2">
    <name type="scientific">Clostridium facile</name>
    <dbReference type="NCBI Taxonomy" id="2763035"/>
    <lineage>
        <taxon>Bacteria</taxon>
        <taxon>Bacillati</taxon>
        <taxon>Bacillota</taxon>
        <taxon>Clostridia</taxon>
        <taxon>Eubacteriales</taxon>
        <taxon>Clostridiaceae</taxon>
        <taxon>Clostridium</taxon>
    </lineage>
</organism>
<dbReference type="SUPFAM" id="SSF47240">
    <property type="entry name" value="Ferritin-like"/>
    <property type="match status" value="1"/>
</dbReference>
<keyword evidence="2" id="KW-1185">Reference proteome</keyword>
<evidence type="ECO:0000313" key="2">
    <source>
        <dbReference type="Proteomes" id="UP000649151"/>
    </source>
</evidence>
<protein>
    <submittedName>
        <fullName evidence="1">Rubrerythrin</fullName>
    </submittedName>
</protein>
<comment type="caution">
    <text evidence="1">The sequence shown here is derived from an EMBL/GenBank/DDBJ whole genome shotgun (WGS) entry which is preliminary data.</text>
</comment>
<dbReference type="InterPro" id="IPR009078">
    <property type="entry name" value="Ferritin-like_SF"/>
</dbReference>
<proteinExistence type="predicted"/>